<keyword evidence="1" id="KW-0732">Signal</keyword>
<dbReference type="AlphaFoldDB" id="A0A5B7TY55"/>
<feature type="chain" id="PRO_5022922624" evidence="1">
    <location>
        <begin position="26"/>
        <end position="151"/>
    </location>
</feature>
<dbReference type="Gene3D" id="3.10.450.50">
    <property type="match status" value="1"/>
</dbReference>
<evidence type="ECO:0000313" key="3">
    <source>
        <dbReference type="Proteomes" id="UP000306229"/>
    </source>
</evidence>
<dbReference type="InterPro" id="IPR032710">
    <property type="entry name" value="NTF2-like_dom_sf"/>
</dbReference>
<evidence type="ECO:0000256" key="1">
    <source>
        <dbReference type="SAM" id="SignalP"/>
    </source>
</evidence>
<feature type="signal peptide" evidence="1">
    <location>
        <begin position="1"/>
        <end position="25"/>
    </location>
</feature>
<protein>
    <submittedName>
        <fullName evidence="2">DUF4440 domain-containing protein</fullName>
    </submittedName>
</protein>
<accession>A0A5B7TY55</accession>
<dbReference type="RefSeq" id="WP_138951044.1">
    <property type="nucleotide sequence ID" value="NZ_CP040749.1"/>
</dbReference>
<sequence>MKIYKFLLIPILVVLLFTACNTQKATTANYQISTQEITAMMMQQAKDWSNGDLVAFMQGYLKSNSLKFVGSRGITYGWEQTLANYKKGYPTKEHTGTLTFKLRDFDQLANDVFLVIGEFHLKRQVGDADGMFSIILKRIKGEWKIIADHSS</sequence>
<evidence type="ECO:0000313" key="2">
    <source>
        <dbReference type="EMBL" id="QCX40211.1"/>
    </source>
</evidence>
<proteinExistence type="predicted"/>
<dbReference type="OrthoDB" id="120856at2"/>
<organism evidence="2 3">
    <name type="scientific">Aureibaculum algae</name>
    <dbReference type="NCBI Taxonomy" id="2584122"/>
    <lineage>
        <taxon>Bacteria</taxon>
        <taxon>Pseudomonadati</taxon>
        <taxon>Bacteroidota</taxon>
        <taxon>Flavobacteriia</taxon>
        <taxon>Flavobacteriales</taxon>
        <taxon>Flavobacteriaceae</taxon>
        <taxon>Aureibaculum</taxon>
    </lineage>
</organism>
<dbReference type="KEGG" id="fbe:FF125_17800"/>
<gene>
    <name evidence="2" type="ORF">FF125_17800</name>
</gene>
<dbReference type="PROSITE" id="PS51257">
    <property type="entry name" value="PROKAR_LIPOPROTEIN"/>
    <property type="match status" value="1"/>
</dbReference>
<dbReference type="Proteomes" id="UP000306229">
    <property type="component" value="Chromosome"/>
</dbReference>
<name>A0A5B7TY55_9FLAO</name>
<dbReference type="SUPFAM" id="SSF54427">
    <property type="entry name" value="NTF2-like"/>
    <property type="match status" value="1"/>
</dbReference>
<keyword evidence="3" id="KW-1185">Reference proteome</keyword>
<reference evidence="2 3" key="1">
    <citation type="submission" date="2019-05" db="EMBL/GenBank/DDBJ databases">
        <title>Algicella ahnfeltiae gen. nov., sp. nov., a novel marine bacterium of the family Flavobacteriaceae isolated from a red alga.</title>
        <authorList>
            <person name="Nedashkovskaya O.I."/>
            <person name="Kukhlevskiy A.D."/>
            <person name="Kim S.-G."/>
            <person name="Zhukova N.V."/>
            <person name="Mikhailov V.V."/>
        </authorList>
    </citation>
    <scope>NUCLEOTIDE SEQUENCE [LARGE SCALE GENOMIC DNA]</scope>
    <source>
        <strain evidence="2 3">10Alg115</strain>
    </source>
</reference>
<dbReference type="EMBL" id="CP040749">
    <property type="protein sequence ID" value="QCX40211.1"/>
    <property type="molecule type" value="Genomic_DNA"/>
</dbReference>